<accession>A0A650EP46</accession>
<sequence>MARKKSETQKTRAKPEAVIEIASTGVRLSIVEVVSQENAAENPNGKAGNARSVSWNTLDRSDVPITFGAEIFATGQIKQSSISQCIQILARYKEQLAAWGLAPQDATVIATSALRESHDSDSIVDRIFVRTGFAVRIIDGIEESRLMYIAVRECFKDSPINLAGDDFIILEAGGGTTEITLLKKGSIVGAHSFRLGAARVERRLGQVGATDTTQRYVRQFILNSKNSLNEELKNLKLKSFIAVGKIPQIAALYVGKPISTFLWEIPREKFFEFANEIQNYSVEECMARFKISYNDAAQMHTGFFIYETFFELSDAKTIIVPETNLREGVLISKIDSPDEELQQEFYKQISAGALNLLRKYHGDESHASYVAKISLEIFDELKDESALDKRARVLLEAAAMLHDIGIFVRMENHHLHSAYIISNSEFFGLGKSEITIISEIAKYHRGHANPQDEEQFQMLPRAERMMILKLTSIIRIADALDRGHTQKFEKLKFSRQKDSFIIDTGNRHNTVLERRALEEKGEMFESVFGYKVILS</sequence>
<dbReference type="CDD" id="cd00077">
    <property type="entry name" value="HDc"/>
    <property type="match status" value="1"/>
</dbReference>
<feature type="domain" description="Ppx/GppA phosphatase N-terminal" evidence="1">
    <location>
        <begin position="58"/>
        <end position="335"/>
    </location>
</feature>
<feature type="domain" description="Ppx/GppA phosphatase C-terminal" evidence="2">
    <location>
        <begin position="353"/>
        <end position="502"/>
    </location>
</feature>
<dbReference type="InterPro" id="IPR003695">
    <property type="entry name" value="Ppx_GppA_N"/>
</dbReference>
<dbReference type="EMBL" id="MN577574">
    <property type="protein sequence ID" value="QGT51463.1"/>
    <property type="molecule type" value="Genomic_DNA"/>
</dbReference>
<dbReference type="Pfam" id="PF02541">
    <property type="entry name" value="Ppx-GppA"/>
    <property type="match status" value="1"/>
</dbReference>
<gene>
    <name evidence="3" type="primary">gppA-2</name>
    <name evidence="3" type="ORF">Unknown280_1550</name>
</gene>
<dbReference type="Gene3D" id="1.10.3210.10">
    <property type="entry name" value="Hypothetical protein af1432"/>
    <property type="match status" value="1"/>
</dbReference>
<dbReference type="SUPFAM" id="SSF53067">
    <property type="entry name" value="Actin-like ATPase domain"/>
    <property type="match status" value="2"/>
</dbReference>
<evidence type="ECO:0000313" key="3">
    <source>
        <dbReference type="EMBL" id="QGT51463.1"/>
    </source>
</evidence>
<dbReference type="InterPro" id="IPR043129">
    <property type="entry name" value="ATPase_NBD"/>
</dbReference>
<name>A0A650EP46_9SPIO</name>
<dbReference type="AlphaFoldDB" id="A0A650EP46"/>
<evidence type="ECO:0000259" key="2">
    <source>
        <dbReference type="Pfam" id="PF21447"/>
    </source>
</evidence>
<dbReference type="PANTHER" id="PTHR30005:SF0">
    <property type="entry name" value="RETROGRADE REGULATION PROTEIN 2"/>
    <property type="match status" value="1"/>
</dbReference>
<dbReference type="SUPFAM" id="SSF109604">
    <property type="entry name" value="HD-domain/PDEase-like"/>
    <property type="match status" value="1"/>
</dbReference>
<dbReference type="InterPro" id="IPR050273">
    <property type="entry name" value="GppA/Ppx_hydrolase"/>
</dbReference>
<reference evidence="3" key="1">
    <citation type="journal article" date="2020" name="J. ISSAAS">
        <title>Lactobacilli and other gastrointestinal microbiota of Peromyscus leucopus, reservoir host for agents of Lyme disease and other zoonoses in North America.</title>
        <authorList>
            <person name="Milovic A."/>
            <person name="Bassam K."/>
            <person name="Shao H."/>
            <person name="Chatzistamou I."/>
            <person name="Tufts D.M."/>
            <person name="Diuk-Wasser M."/>
            <person name="Barbour A.G."/>
        </authorList>
    </citation>
    <scope>NUCLEOTIDE SEQUENCE</scope>
    <source>
        <strain evidence="3">LL50</strain>
    </source>
</reference>
<dbReference type="PANTHER" id="PTHR30005">
    <property type="entry name" value="EXOPOLYPHOSPHATASE"/>
    <property type="match status" value="1"/>
</dbReference>
<proteinExistence type="predicted"/>
<dbReference type="Pfam" id="PF21447">
    <property type="entry name" value="Ppx-GppA_III"/>
    <property type="match status" value="1"/>
</dbReference>
<dbReference type="Gene3D" id="3.30.420.40">
    <property type="match status" value="1"/>
</dbReference>
<evidence type="ECO:0000259" key="1">
    <source>
        <dbReference type="Pfam" id="PF02541"/>
    </source>
</evidence>
<dbReference type="CDD" id="cd24006">
    <property type="entry name" value="ASKHA_NBD_PPX_GppA"/>
    <property type="match status" value="1"/>
</dbReference>
<organism evidence="3">
    <name type="scientific">uncultured Spirochaetaceae bacterium</name>
    <dbReference type="NCBI Taxonomy" id="201186"/>
    <lineage>
        <taxon>Bacteria</taxon>
        <taxon>Pseudomonadati</taxon>
        <taxon>Spirochaetota</taxon>
        <taxon>Spirochaetia</taxon>
        <taxon>Spirochaetales</taxon>
        <taxon>Spirochaetaceae</taxon>
        <taxon>environmental samples</taxon>
    </lineage>
</organism>
<dbReference type="Gene3D" id="3.30.420.150">
    <property type="entry name" value="Exopolyphosphatase. Domain 2"/>
    <property type="match status" value="1"/>
</dbReference>
<dbReference type="GO" id="GO:0016462">
    <property type="term" value="F:pyrophosphatase activity"/>
    <property type="evidence" value="ECO:0007669"/>
    <property type="project" value="TreeGrafter"/>
</dbReference>
<protein>
    <submittedName>
        <fullName evidence="3">Exopolyphosphatase</fullName>
    </submittedName>
</protein>
<dbReference type="InterPro" id="IPR048950">
    <property type="entry name" value="Ppx_GppA_C"/>
</dbReference>
<dbReference type="InterPro" id="IPR003607">
    <property type="entry name" value="HD/PDEase_dom"/>
</dbReference>